<protein>
    <submittedName>
        <fullName evidence="7">V-type ATP synthase subunit E</fullName>
    </submittedName>
</protein>
<evidence type="ECO:0000256" key="1">
    <source>
        <dbReference type="ARBA" id="ARBA00005901"/>
    </source>
</evidence>
<accession>A0A6N3D3S9</accession>
<gene>
    <name evidence="6" type="ORF">O8D18_14355</name>
    <name evidence="5" type="ORF">OZZ16_13045</name>
    <name evidence="4" type="ORF">OZZ17_15455</name>
    <name evidence="7" type="ORF">RGLFYP19_00209</name>
</gene>
<name>A0A6N3D3S9_MEDGN</name>
<evidence type="ECO:0000256" key="2">
    <source>
        <dbReference type="ARBA" id="ARBA00022448"/>
    </source>
</evidence>
<reference evidence="7" key="1">
    <citation type="submission" date="2019-11" db="EMBL/GenBank/DDBJ databases">
        <authorList>
            <person name="Feng L."/>
        </authorList>
    </citation>
    <scope>NUCLEOTIDE SEQUENCE</scope>
    <source>
        <strain evidence="7">RgnavusLFYP19</strain>
    </source>
</reference>
<evidence type="ECO:0000313" key="6">
    <source>
        <dbReference type="EMBL" id="MCZ7695181.1"/>
    </source>
</evidence>
<reference evidence="6" key="3">
    <citation type="submission" date="2022-12" db="EMBL/GenBank/DDBJ databases">
        <title>Genome of R. gnavus strain RSHDN_123.</title>
        <authorList>
            <person name="Abdugheni R."/>
        </authorList>
    </citation>
    <scope>NUCLEOTIDE SEQUENCE</scope>
    <source>
        <strain evidence="6">RSHDN_123</strain>
    </source>
</reference>
<dbReference type="EMBL" id="CACRUK010000023">
    <property type="protein sequence ID" value="VYU23640.1"/>
    <property type="molecule type" value="Genomic_DNA"/>
</dbReference>
<dbReference type="EMBL" id="JAPRAY010000025">
    <property type="protein sequence ID" value="MCZ0668901.1"/>
    <property type="molecule type" value="Genomic_DNA"/>
</dbReference>
<dbReference type="Proteomes" id="UP001079535">
    <property type="component" value="Unassembled WGS sequence"/>
</dbReference>
<sequence>MTLEEKITHLRTTSMEEARAESNAIIDSYRDALEKVFEDHKIEAKRQMQTRIKAETVNARQQKNQAMARAQLDLKRRQGRIQQELKDKIFEEAYALVNDYMKTAEYDDFLLRCIHNAIVFANGEEMTIYLNPSDEEKRSSLEDATGIHLTISAEDFTGGIRAVIRSRNILIDHSFKTALRNEYDKFLFSGGDSIV</sequence>
<proteinExistence type="inferred from homology"/>
<evidence type="ECO:0000256" key="3">
    <source>
        <dbReference type="ARBA" id="ARBA00023065"/>
    </source>
</evidence>
<organism evidence="7">
    <name type="scientific">Mediterraneibacter gnavus</name>
    <name type="common">Ruminococcus gnavus</name>
    <dbReference type="NCBI Taxonomy" id="33038"/>
    <lineage>
        <taxon>Bacteria</taxon>
        <taxon>Bacillati</taxon>
        <taxon>Bacillota</taxon>
        <taxon>Clostridia</taxon>
        <taxon>Lachnospirales</taxon>
        <taxon>Lachnospiraceae</taxon>
        <taxon>Mediterraneibacter</taxon>
    </lineage>
</organism>
<comment type="similarity">
    <text evidence="1">Belongs to the V-ATPase E subunit family.</text>
</comment>
<evidence type="ECO:0000313" key="7">
    <source>
        <dbReference type="EMBL" id="VYU23640.1"/>
    </source>
</evidence>
<keyword evidence="3" id="KW-0406">Ion transport</keyword>
<dbReference type="InterPro" id="IPR002842">
    <property type="entry name" value="ATPase_V1_Esu"/>
</dbReference>
<dbReference type="EMBL" id="JAPRBD010000021">
    <property type="protein sequence ID" value="MCZ0690808.1"/>
    <property type="molecule type" value="Genomic_DNA"/>
</dbReference>
<dbReference type="Pfam" id="PF01991">
    <property type="entry name" value="vATP-synt_E"/>
    <property type="match status" value="1"/>
</dbReference>
<dbReference type="AlphaFoldDB" id="A0A6N3D3S9"/>
<dbReference type="Proteomes" id="UP001076974">
    <property type="component" value="Unassembled WGS sequence"/>
</dbReference>
<reference evidence="4" key="2">
    <citation type="submission" date="2022-11" db="EMBL/GenBank/DDBJ databases">
        <title>Temperate bacteriophages infecting mucin-degrading bacterium Ruminococcus gnavus from the human gut.</title>
        <authorList>
            <person name="Buttimer C."/>
        </authorList>
    </citation>
    <scope>NUCLEOTIDE SEQUENCE</scope>
    <source>
        <strain evidence="4">CCUG 49994</strain>
        <strain evidence="5">CCUG 52279</strain>
    </source>
</reference>
<evidence type="ECO:0000313" key="5">
    <source>
        <dbReference type="EMBL" id="MCZ0690808.1"/>
    </source>
</evidence>
<keyword evidence="2" id="KW-0813">Transport</keyword>
<dbReference type="EMBL" id="JAPZED010000025">
    <property type="protein sequence ID" value="MCZ7695181.1"/>
    <property type="molecule type" value="Genomic_DNA"/>
</dbReference>
<dbReference type="Gene3D" id="3.30.2320.30">
    <property type="entry name" value="ATP synthase, E subunit, C-terminal"/>
    <property type="match status" value="1"/>
</dbReference>
<dbReference type="SUPFAM" id="SSF160527">
    <property type="entry name" value="V-type ATPase subunit E-like"/>
    <property type="match status" value="1"/>
</dbReference>
<dbReference type="GO" id="GO:0033178">
    <property type="term" value="C:proton-transporting two-sector ATPase complex, catalytic domain"/>
    <property type="evidence" value="ECO:0007669"/>
    <property type="project" value="InterPro"/>
</dbReference>
<dbReference type="Proteomes" id="UP001148455">
    <property type="component" value="Unassembled WGS sequence"/>
</dbReference>
<dbReference type="GO" id="GO:0046961">
    <property type="term" value="F:proton-transporting ATPase activity, rotational mechanism"/>
    <property type="evidence" value="ECO:0007669"/>
    <property type="project" value="InterPro"/>
</dbReference>
<dbReference type="RefSeq" id="WP_022038042.1">
    <property type="nucleotide sequence ID" value="NZ_BAABXV010000001.1"/>
</dbReference>
<dbReference type="InterPro" id="IPR038495">
    <property type="entry name" value="ATPase_E_C"/>
</dbReference>
<evidence type="ECO:0000313" key="4">
    <source>
        <dbReference type="EMBL" id="MCZ0668901.1"/>
    </source>
</evidence>